<organism evidence="2 3">
    <name type="scientific">Microdochium trichocladiopsis</name>
    <dbReference type="NCBI Taxonomy" id="1682393"/>
    <lineage>
        <taxon>Eukaryota</taxon>
        <taxon>Fungi</taxon>
        <taxon>Dikarya</taxon>
        <taxon>Ascomycota</taxon>
        <taxon>Pezizomycotina</taxon>
        <taxon>Sordariomycetes</taxon>
        <taxon>Xylariomycetidae</taxon>
        <taxon>Xylariales</taxon>
        <taxon>Microdochiaceae</taxon>
        <taxon>Microdochium</taxon>
    </lineage>
</organism>
<dbReference type="RefSeq" id="XP_046016436.1">
    <property type="nucleotide sequence ID" value="XM_046163143.1"/>
</dbReference>
<evidence type="ECO:0000313" key="2">
    <source>
        <dbReference type="EMBL" id="KAH7037315.1"/>
    </source>
</evidence>
<dbReference type="GeneID" id="70192689"/>
<dbReference type="EMBL" id="JAGTJQ010000002">
    <property type="protein sequence ID" value="KAH7037315.1"/>
    <property type="molecule type" value="Genomic_DNA"/>
</dbReference>
<sequence>MTSLLRARTFFHLLYRSHATPLGGPLAVHHAAPAGASSAAQAASKLPKFRRSFGSTTRTQFLRDERMVARGSPRRPLPRPRSLGSSSINNLLITRPTGTIGARSTTSVRLASTILTDDMRDNTNNHQRQLGSHLGLRRHATRGSEMHTRSQVQGPVSM</sequence>
<proteinExistence type="predicted"/>
<reference evidence="2" key="1">
    <citation type="journal article" date="2021" name="Nat. Commun.">
        <title>Genetic determinants of endophytism in the Arabidopsis root mycobiome.</title>
        <authorList>
            <person name="Mesny F."/>
            <person name="Miyauchi S."/>
            <person name="Thiergart T."/>
            <person name="Pickel B."/>
            <person name="Atanasova L."/>
            <person name="Karlsson M."/>
            <person name="Huettel B."/>
            <person name="Barry K.W."/>
            <person name="Haridas S."/>
            <person name="Chen C."/>
            <person name="Bauer D."/>
            <person name="Andreopoulos W."/>
            <person name="Pangilinan J."/>
            <person name="LaButti K."/>
            <person name="Riley R."/>
            <person name="Lipzen A."/>
            <person name="Clum A."/>
            <person name="Drula E."/>
            <person name="Henrissat B."/>
            <person name="Kohler A."/>
            <person name="Grigoriev I.V."/>
            <person name="Martin F.M."/>
            <person name="Hacquard S."/>
        </authorList>
    </citation>
    <scope>NUCLEOTIDE SEQUENCE</scope>
    <source>
        <strain evidence="2">MPI-CAGE-CH-0230</strain>
    </source>
</reference>
<comment type="caution">
    <text evidence="2">The sequence shown here is derived from an EMBL/GenBank/DDBJ whole genome shotgun (WGS) entry which is preliminary data.</text>
</comment>
<gene>
    <name evidence="2" type="ORF">B0I36DRAFT_64361</name>
</gene>
<keyword evidence="3" id="KW-1185">Reference proteome</keyword>
<feature type="region of interest" description="Disordered" evidence="1">
    <location>
        <begin position="119"/>
        <end position="158"/>
    </location>
</feature>
<dbReference type="Proteomes" id="UP000756346">
    <property type="component" value="Unassembled WGS sequence"/>
</dbReference>
<name>A0A9P9BRX6_9PEZI</name>
<evidence type="ECO:0000313" key="3">
    <source>
        <dbReference type="Proteomes" id="UP000756346"/>
    </source>
</evidence>
<protein>
    <submittedName>
        <fullName evidence="2">Uncharacterized protein</fullName>
    </submittedName>
</protein>
<dbReference type="AlphaFoldDB" id="A0A9P9BRX6"/>
<evidence type="ECO:0000256" key="1">
    <source>
        <dbReference type="SAM" id="MobiDB-lite"/>
    </source>
</evidence>
<accession>A0A9P9BRX6</accession>
<feature type="compositionally biased region" description="Polar residues" evidence="1">
    <location>
        <begin position="149"/>
        <end position="158"/>
    </location>
</feature>